<dbReference type="EMBL" id="BKCP01013625">
    <property type="protein sequence ID" value="GER57789.1"/>
    <property type="molecule type" value="Genomic_DNA"/>
</dbReference>
<dbReference type="Proteomes" id="UP000325081">
    <property type="component" value="Unassembled WGS sequence"/>
</dbReference>
<dbReference type="AlphaFoldDB" id="A0A5A7RKV4"/>
<sequence>MGPCNSGQWARRPIDSLWFVMTGPSSCFGLVGLLRASVGLVDKSPVGENMGHAAIDGVPDAGLGLIGNGDHGLAPIGLGHVVQQQLGHVAGPKHLVDGRKSGRALLRTEIRPEYAVWGALPPEELACAARRPSPG</sequence>
<protein>
    <submittedName>
        <fullName evidence="1">PRA1 family protein 2</fullName>
    </submittedName>
</protein>
<comment type="caution">
    <text evidence="1">The sequence shown here is derived from an EMBL/GenBank/DDBJ whole genome shotgun (WGS) entry which is preliminary data.</text>
</comment>
<accession>A0A5A7RKV4</accession>
<gene>
    <name evidence="1" type="ORF">STAS_35614</name>
</gene>
<evidence type="ECO:0000313" key="2">
    <source>
        <dbReference type="Proteomes" id="UP000325081"/>
    </source>
</evidence>
<organism evidence="1 2">
    <name type="scientific">Striga asiatica</name>
    <name type="common">Asiatic witchweed</name>
    <name type="synonym">Buchnera asiatica</name>
    <dbReference type="NCBI Taxonomy" id="4170"/>
    <lineage>
        <taxon>Eukaryota</taxon>
        <taxon>Viridiplantae</taxon>
        <taxon>Streptophyta</taxon>
        <taxon>Embryophyta</taxon>
        <taxon>Tracheophyta</taxon>
        <taxon>Spermatophyta</taxon>
        <taxon>Magnoliopsida</taxon>
        <taxon>eudicotyledons</taxon>
        <taxon>Gunneridae</taxon>
        <taxon>Pentapetalae</taxon>
        <taxon>asterids</taxon>
        <taxon>lamiids</taxon>
        <taxon>Lamiales</taxon>
        <taxon>Orobanchaceae</taxon>
        <taxon>Buchnereae</taxon>
        <taxon>Striga</taxon>
    </lineage>
</organism>
<name>A0A5A7RKV4_STRAF</name>
<evidence type="ECO:0000313" key="1">
    <source>
        <dbReference type="EMBL" id="GER57789.1"/>
    </source>
</evidence>
<proteinExistence type="predicted"/>
<keyword evidence="2" id="KW-1185">Reference proteome</keyword>
<reference evidence="2" key="1">
    <citation type="journal article" date="2019" name="Curr. Biol.">
        <title>Genome Sequence of Striga asiatica Provides Insight into the Evolution of Plant Parasitism.</title>
        <authorList>
            <person name="Yoshida S."/>
            <person name="Kim S."/>
            <person name="Wafula E.K."/>
            <person name="Tanskanen J."/>
            <person name="Kim Y.M."/>
            <person name="Honaas L."/>
            <person name="Yang Z."/>
            <person name="Spallek T."/>
            <person name="Conn C.E."/>
            <person name="Ichihashi Y."/>
            <person name="Cheong K."/>
            <person name="Cui S."/>
            <person name="Der J.P."/>
            <person name="Gundlach H."/>
            <person name="Jiao Y."/>
            <person name="Hori C."/>
            <person name="Ishida J.K."/>
            <person name="Kasahara H."/>
            <person name="Kiba T."/>
            <person name="Kim M.S."/>
            <person name="Koo N."/>
            <person name="Laohavisit A."/>
            <person name="Lee Y.H."/>
            <person name="Lumba S."/>
            <person name="McCourt P."/>
            <person name="Mortimer J.C."/>
            <person name="Mutuku J.M."/>
            <person name="Nomura T."/>
            <person name="Sasaki-Sekimoto Y."/>
            <person name="Seto Y."/>
            <person name="Wang Y."/>
            <person name="Wakatake T."/>
            <person name="Sakakibara H."/>
            <person name="Demura T."/>
            <person name="Yamaguchi S."/>
            <person name="Yoneyama K."/>
            <person name="Manabe R.I."/>
            <person name="Nelson D.C."/>
            <person name="Schulman A.H."/>
            <person name="Timko M.P."/>
            <person name="dePamphilis C.W."/>
            <person name="Choi D."/>
            <person name="Shirasu K."/>
        </authorList>
    </citation>
    <scope>NUCLEOTIDE SEQUENCE [LARGE SCALE GENOMIC DNA]</scope>
    <source>
        <strain evidence="2">cv. UVA1</strain>
    </source>
</reference>